<sequence>MESLHQTEEGTRMTTILRTRWMLKDASTILPAVQSARGEQRVRNMPGLFRPDLSERILHRLSCRHELITRSLLFYHRSPPVDDVIQSADTKPPVVERFEGHPVDAVLAGFVLLLGK</sequence>
<dbReference type="AlphaFoldDB" id="A0A5D3YCL0"/>
<reference evidence="1 2" key="1">
    <citation type="submission" date="2019-07" db="EMBL/GenBank/DDBJ databases">
        <title>Active sludge and wastewater microbial communities from Klosterneuburg, Austria.</title>
        <authorList>
            <person name="Wagner M."/>
        </authorList>
    </citation>
    <scope>NUCLEOTIDE SEQUENCE [LARGE SCALE GENOMIC DNA]</scope>
    <source>
        <strain evidence="1 2">Nm2</strain>
    </source>
</reference>
<dbReference type="EMBL" id="VNHT01000042">
    <property type="protein sequence ID" value="TYP83737.1"/>
    <property type="molecule type" value="Genomic_DNA"/>
</dbReference>
<proteinExistence type="predicted"/>
<gene>
    <name evidence="1" type="ORF">BCL69_104211</name>
</gene>
<protein>
    <submittedName>
        <fullName evidence="1">Uncharacterized protein</fullName>
    </submittedName>
</protein>
<evidence type="ECO:0000313" key="1">
    <source>
        <dbReference type="EMBL" id="TYP83737.1"/>
    </source>
</evidence>
<organism evidence="1 2">
    <name type="scientific">Nitrosomonas communis</name>
    <dbReference type="NCBI Taxonomy" id="44574"/>
    <lineage>
        <taxon>Bacteria</taxon>
        <taxon>Pseudomonadati</taxon>
        <taxon>Pseudomonadota</taxon>
        <taxon>Betaproteobacteria</taxon>
        <taxon>Nitrosomonadales</taxon>
        <taxon>Nitrosomonadaceae</taxon>
        <taxon>Nitrosomonas</taxon>
    </lineage>
</organism>
<evidence type="ECO:0000313" key="2">
    <source>
        <dbReference type="Proteomes" id="UP000324176"/>
    </source>
</evidence>
<name>A0A5D3YCL0_9PROT</name>
<dbReference type="Proteomes" id="UP000324176">
    <property type="component" value="Unassembled WGS sequence"/>
</dbReference>
<comment type="caution">
    <text evidence="1">The sequence shown here is derived from an EMBL/GenBank/DDBJ whole genome shotgun (WGS) entry which is preliminary data.</text>
</comment>
<accession>A0A5D3YCL0</accession>